<keyword evidence="2" id="KW-0677">Repeat</keyword>
<dbReference type="PANTHER" id="PTHR43096:SF36">
    <property type="entry name" value="CHAPERONE PROTEIN DNAJ 1, MITOCHONDRIAL"/>
    <property type="match status" value="1"/>
</dbReference>
<evidence type="ECO:0000256" key="1">
    <source>
        <dbReference type="ARBA" id="ARBA00022723"/>
    </source>
</evidence>
<dbReference type="EMBL" id="JAHRHJ020000005">
    <property type="protein sequence ID" value="KAH9316036.1"/>
    <property type="molecule type" value="Genomic_DNA"/>
</dbReference>
<dbReference type="FunFam" id="2.60.260.20:FF:000005">
    <property type="entry name" value="Chaperone protein dnaJ 1, mitochondrial"/>
    <property type="match status" value="1"/>
</dbReference>
<sequence length="88" mass="9686">AILGGKINVPTLSGDVMLKIPKGVQPGDVVVLRGKGIPKRVGFVDQGDQYVQFRVKYPTKITERQRSILEEIARDEASQGEDMYLQGS</sequence>
<dbReference type="GO" id="GO:0042026">
    <property type="term" value="P:protein refolding"/>
    <property type="evidence" value="ECO:0007669"/>
    <property type="project" value="TreeGrafter"/>
</dbReference>
<dbReference type="InterPro" id="IPR002939">
    <property type="entry name" value="DnaJ_C"/>
</dbReference>
<evidence type="ECO:0000313" key="6">
    <source>
        <dbReference type="EMBL" id="KAH9316036.1"/>
    </source>
</evidence>
<feature type="non-terminal residue" evidence="6">
    <location>
        <position position="88"/>
    </location>
</feature>
<dbReference type="SUPFAM" id="SSF49493">
    <property type="entry name" value="HSP40/DnaJ peptide-binding domain"/>
    <property type="match status" value="1"/>
</dbReference>
<keyword evidence="3" id="KW-0863">Zinc-finger</keyword>
<dbReference type="Pfam" id="PF01556">
    <property type="entry name" value="DnaJ_C"/>
    <property type="match status" value="1"/>
</dbReference>
<accession>A0AA38G497</accession>
<protein>
    <recommendedName>
        <fullName evidence="5">Chaperone DnaJ C-terminal domain-containing protein</fullName>
    </recommendedName>
</protein>
<dbReference type="Proteomes" id="UP000824469">
    <property type="component" value="Unassembled WGS sequence"/>
</dbReference>
<dbReference type="InterPro" id="IPR008971">
    <property type="entry name" value="HSP40/DnaJ_pept-bd"/>
</dbReference>
<evidence type="ECO:0000256" key="4">
    <source>
        <dbReference type="ARBA" id="ARBA00022833"/>
    </source>
</evidence>
<keyword evidence="1" id="KW-0479">Metal-binding</keyword>
<evidence type="ECO:0000256" key="2">
    <source>
        <dbReference type="ARBA" id="ARBA00022737"/>
    </source>
</evidence>
<keyword evidence="4" id="KW-0862">Zinc</keyword>
<proteinExistence type="predicted"/>
<evidence type="ECO:0000259" key="5">
    <source>
        <dbReference type="Pfam" id="PF01556"/>
    </source>
</evidence>
<feature type="domain" description="Chaperone DnaJ C-terminal" evidence="5">
    <location>
        <begin position="1"/>
        <end position="58"/>
    </location>
</feature>
<gene>
    <name evidence="6" type="ORF">KI387_024663</name>
</gene>
<dbReference type="OMA" id="QGEDMYL"/>
<name>A0AA38G497_TAXCH</name>
<comment type="caution">
    <text evidence="6">The sequence shown here is derived from an EMBL/GenBank/DDBJ whole genome shotgun (WGS) entry which is preliminary data.</text>
</comment>
<dbReference type="AlphaFoldDB" id="A0AA38G497"/>
<dbReference type="GO" id="GO:0051082">
    <property type="term" value="F:unfolded protein binding"/>
    <property type="evidence" value="ECO:0007669"/>
    <property type="project" value="InterPro"/>
</dbReference>
<organism evidence="6 7">
    <name type="scientific">Taxus chinensis</name>
    <name type="common">Chinese yew</name>
    <name type="synonym">Taxus wallichiana var. chinensis</name>
    <dbReference type="NCBI Taxonomy" id="29808"/>
    <lineage>
        <taxon>Eukaryota</taxon>
        <taxon>Viridiplantae</taxon>
        <taxon>Streptophyta</taxon>
        <taxon>Embryophyta</taxon>
        <taxon>Tracheophyta</taxon>
        <taxon>Spermatophyta</taxon>
        <taxon>Pinopsida</taxon>
        <taxon>Pinidae</taxon>
        <taxon>Conifers II</taxon>
        <taxon>Cupressales</taxon>
        <taxon>Taxaceae</taxon>
        <taxon>Taxus</taxon>
    </lineage>
</organism>
<dbReference type="GO" id="GO:0008270">
    <property type="term" value="F:zinc ion binding"/>
    <property type="evidence" value="ECO:0007669"/>
    <property type="project" value="UniProtKB-KW"/>
</dbReference>
<dbReference type="Gene3D" id="2.60.260.20">
    <property type="entry name" value="Urease metallochaperone UreE, N-terminal domain"/>
    <property type="match status" value="1"/>
</dbReference>
<evidence type="ECO:0000313" key="7">
    <source>
        <dbReference type="Proteomes" id="UP000824469"/>
    </source>
</evidence>
<feature type="non-terminal residue" evidence="6">
    <location>
        <position position="1"/>
    </location>
</feature>
<evidence type="ECO:0000256" key="3">
    <source>
        <dbReference type="ARBA" id="ARBA00022771"/>
    </source>
</evidence>
<keyword evidence="7" id="KW-1185">Reference proteome</keyword>
<dbReference type="PANTHER" id="PTHR43096">
    <property type="entry name" value="DNAJ HOMOLOG 1, MITOCHONDRIAL-RELATED"/>
    <property type="match status" value="1"/>
</dbReference>
<reference evidence="6 7" key="1">
    <citation type="journal article" date="2021" name="Nat. Plants">
        <title>The Taxus genome provides insights into paclitaxel biosynthesis.</title>
        <authorList>
            <person name="Xiong X."/>
            <person name="Gou J."/>
            <person name="Liao Q."/>
            <person name="Li Y."/>
            <person name="Zhou Q."/>
            <person name="Bi G."/>
            <person name="Li C."/>
            <person name="Du R."/>
            <person name="Wang X."/>
            <person name="Sun T."/>
            <person name="Guo L."/>
            <person name="Liang H."/>
            <person name="Lu P."/>
            <person name="Wu Y."/>
            <person name="Zhang Z."/>
            <person name="Ro D.K."/>
            <person name="Shang Y."/>
            <person name="Huang S."/>
            <person name="Yan J."/>
        </authorList>
    </citation>
    <scope>NUCLEOTIDE SEQUENCE [LARGE SCALE GENOMIC DNA]</scope>
    <source>
        <strain evidence="6">Ta-2019</strain>
    </source>
</reference>
<dbReference type="GO" id="GO:0005737">
    <property type="term" value="C:cytoplasm"/>
    <property type="evidence" value="ECO:0007669"/>
    <property type="project" value="TreeGrafter"/>
</dbReference>